<dbReference type="InterPro" id="IPR020479">
    <property type="entry name" value="HD_metazoa"/>
</dbReference>
<dbReference type="OMA" id="ICHRTEL"/>
<proteinExistence type="inferred from homology"/>
<name>S4S1K1_PETMA</name>
<feature type="domain" description="Homeobox" evidence="10">
    <location>
        <begin position="40"/>
        <end position="100"/>
    </location>
</feature>
<dbReference type="InterPro" id="IPR019549">
    <property type="entry name" value="Homeobox-engrailed_C-terminal"/>
</dbReference>
<dbReference type="GO" id="GO:0005634">
    <property type="term" value="C:nucleus"/>
    <property type="evidence" value="ECO:0007669"/>
    <property type="project" value="UniProtKB-SubCell"/>
</dbReference>
<reference evidence="11" key="1">
    <citation type="submission" date="2025-08" db="UniProtKB">
        <authorList>
            <consortium name="Ensembl"/>
        </authorList>
    </citation>
    <scope>IDENTIFICATION</scope>
</reference>
<feature type="DNA-binding region" description="Homeobox" evidence="6">
    <location>
        <begin position="42"/>
        <end position="101"/>
    </location>
</feature>
<dbReference type="GO" id="GO:0030182">
    <property type="term" value="P:neuron differentiation"/>
    <property type="evidence" value="ECO:0007669"/>
    <property type="project" value="TreeGrafter"/>
</dbReference>
<keyword evidence="3 6" id="KW-0238">DNA-binding</keyword>
<sequence>PRNRKPKKSAGGASGVAGGGGAAAAAAAAAAVPAAGVGAGEEKRPRTAFSSEQLSRLKAEFQASRYLTEARRQALAQELQLNEAQIKIWFQNKRAKLKKASGVRNPLALHLMAQGLYNHSAGSGGARGAAAGGERTDS</sequence>
<dbReference type="PRINTS" id="PR00024">
    <property type="entry name" value="HOMEOBOX"/>
</dbReference>
<evidence type="ECO:0000256" key="8">
    <source>
        <dbReference type="RuleBase" id="RU510713"/>
    </source>
</evidence>
<dbReference type="Ensembl" id="ENSPMAT00000011389.1">
    <property type="protein sequence ID" value="ENSPMAP00000011343.1"/>
    <property type="gene ID" value="ENSPMAG00000010362.1"/>
</dbReference>
<protein>
    <recommendedName>
        <fullName evidence="8">Homeobox protein engrailed-like</fullName>
    </recommendedName>
</protein>
<dbReference type="InterPro" id="IPR000747">
    <property type="entry name" value="HD_engrailed"/>
</dbReference>
<dbReference type="InterPro" id="IPR017970">
    <property type="entry name" value="Homeobox_CS"/>
</dbReference>
<dbReference type="PANTHER" id="PTHR24341">
    <property type="entry name" value="HOMEOBOX PROTEIN ENGRAILED"/>
    <property type="match status" value="1"/>
</dbReference>
<evidence type="ECO:0000256" key="7">
    <source>
        <dbReference type="RuleBase" id="RU000682"/>
    </source>
</evidence>
<feature type="region of interest" description="Disordered" evidence="9">
    <location>
        <begin position="1"/>
        <end position="20"/>
    </location>
</feature>
<dbReference type="GO" id="GO:0000978">
    <property type="term" value="F:RNA polymerase II cis-regulatory region sequence-specific DNA binding"/>
    <property type="evidence" value="ECO:0007669"/>
    <property type="project" value="TreeGrafter"/>
</dbReference>
<dbReference type="InterPro" id="IPR050720">
    <property type="entry name" value="Engrailed_Homeobox_TFs"/>
</dbReference>
<dbReference type="PROSITE" id="PS00033">
    <property type="entry name" value="ENGRAILED"/>
    <property type="match status" value="1"/>
</dbReference>
<dbReference type="PRINTS" id="PR00026">
    <property type="entry name" value="ENGRAILED"/>
</dbReference>
<evidence type="ECO:0000313" key="11">
    <source>
        <dbReference type="Ensembl" id="ENSPMAP00000011343.1"/>
    </source>
</evidence>
<evidence type="ECO:0000256" key="5">
    <source>
        <dbReference type="ARBA" id="ARBA00023242"/>
    </source>
</evidence>
<dbReference type="HOGENOM" id="CLU_1975643_0_0_1"/>
<dbReference type="CDD" id="cd00086">
    <property type="entry name" value="homeodomain"/>
    <property type="match status" value="1"/>
</dbReference>
<dbReference type="GO" id="GO:0000981">
    <property type="term" value="F:DNA-binding transcription factor activity, RNA polymerase II-specific"/>
    <property type="evidence" value="ECO:0007669"/>
    <property type="project" value="InterPro"/>
</dbReference>
<keyword evidence="4 6" id="KW-0371">Homeobox</keyword>
<evidence type="ECO:0000256" key="3">
    <source>
        <dbReference type="ARBA" id="ARBA00023125"/>
    </source>
</evidence>
<dbReference type="PANTHER" id="PTHR24341:SF6">
    <property type="entry name" value="HOMEOBOX PROTEIN INVECTED"/>
    <property type="match status" value="1"/>
</dbReference>
<comment type="subcellular location">
    <subcellularLocation>
        <location evidence="1 6 7">Nucleus</location>
    </subcellularLocation>
</comment>
<dbReference type="SUPFAM" id="SSF46689">
    <property type="entry name" value="Homeodomain-like"/>
    <property type="match status" value="1"/>
</dbReference>
<dbReference type="InterPro" id="IPR019737">
    <property type="entry name" value="Homeobox-engrailed_CS"/>
</dbReference>
<evidence type="ECO:0000259" key="10">
    <source>
        <dbReference type="PROSITE" id="PS50071"/>
    </source>
</evidence>
<dbReference type="InterPro" id="IPR009057">
    <property type="entry name" value="Homeodomain-like_sf"/>
</dbReference>
<evidence type="ECO:0000256" key="1">
    <source>
        <dbReference type="ARBA" id="ARBA00004123"/>
    </source>
</evidence>
<dbReference type="Pfam" id="PF10525">
    <property type="entry name" value="Engrail_1_C_sig"/>
    <property type="match status" value="1"/>
</dbReference>
<evidence type="ECO:0000256" key="4">
    <source>
        <dbReference type="ARBA" id="ARBA00023155"/>
    </source>
</evidence>
<comment type="similarity">
    <text evidence="8">Belongs to the Engrailed homeobox family.</text>
</comment>
<keyword evidence="2" id="KW-0217">Developmental protein</keyword>
<dbReference type="PROSITE" id="PS50071">
    <property type="entry name" value="HOMEOBOX_2"/>
    <property type="match status" value="1"/>
</dbReference>
<evidence type="ECO:0000256" key="6">
    <source>
        <dbReference type="PROSITE-ProRule" id="PRU00108"/>
    </source>
</evidence>
<dbReference type="PROSITE" id="PS00027">
    <property type="entry name" value="HOMEOBOX_1"/>
    <property type="match status" value="1"/>
</dbReference>
<reference evidence="11" key="2">
    <citation type="submission" date="2025-09" db="UniProtKB">
        <authorList>
            <consortium name="Ensembl"/>
        </authorList>
    </citation>
    <scope>IDENTIFICATION</scope>
</reference>
<dbReference type="SMART" id="SM00389">
    <property type="entry name" value="HOX"/>
    <property type="match status" value="1"/>
</dbReference>
<evidence type="ECO:0000256" key="2">
    <source>
        <dbReference type="ARBA" id="ARBA00022473"/>
    </source>
</evidence>
<keyword evidence="5 6" id="KW-0539">Nucleus</keyword>
<evidence type="ECO:0000256" key="9">
    <source>
        <dbReference type="SAM" id="MobiDB-lite"/>
    </source>
</evidence>
<dbReference type="STRING" id="7757.ENSPMAP00000011343"/>
<dbReference type="GeneTree" id="ENSGT00940000160811"/>
<organism evidence="11">
    <name type="scientific">Petromyzon marinus</name>
    <name type="common">Sea lamprey</name>
    <dbReference type="NCBI Taxonomy" id="7757"/>
    <lineage>
        <taxon>Eukaryota</taxon>
        <taxon>Metazoa</taxon>
        <taxon>Chordata</taxon>
        <taxon>Craniata</taxon>
        <taxon>Vertebrata</taxon>
        <taxon>Cyclostomata</taxon>
        <taxon>Hyperoartia</taxon>
        <taxon>Petromyzontiformes</taxon>
        <taxon>Petromyzontidae</taxon>
        <taxon>Petromyzon</taxon>
    </lineage>
</organism>
<accession>S4S1K1</accession>
<dbReference type="Pfam" id="PF00046">
    <property type="entry name" value="Homeodomain"/>
    <property type="match status" value="1"/>
</dbReference>
<dbReference type="InterPro" id="IPR001356">
    <property type="entry name" value="HD"/>
</dbReference>
<dbReference type="Gene3D" id="1.10.10.60">
    <property type="entry name" value="Homeodomain-like"/>
    <property type="match status" value="1"/>
</dbReference>
<dbReference type="AlphaFoldDB" id="S4S1K1"/>